<dbReference type="InterPro" id="IPR027417">
    <property type="entry name" value="P-loop_NTPase"/>
</dbReference>
<evidence type="ECO:0000259" key="4">
    <source>
        <dbReference type="PROSITE" id="PS50893"/>
    </source>
</evidence>
<keyword evidence="3 5" id="KW-0067">ATP-binding</keyword>
<dbReference type="RefSeq" id="WP_074633377.1">
    <property type="nucleotide sequence ID" value="NZ_CP066065.1"/>
</dbReference>
<dbReference type="PROSITE" id="PS50893">
    <property type="entry name" value="ABC_TRANSPORTER_2"/>
    <property type="match status" value="1"/>
</dbReference>
<keyword evidence="6" id="KW-1185">Reference proteome</keyword>
<dbReference type="Pfam" id="PF00005">
    <property type="entry name" value="ABC_tran"/>
    <property type="match status" value="1"/>
</dbReference>
<dbReference type="GO" id="GO:0005886">
    <property type="term" value="C:plasma membrane"/>
    <property type="evidence" value="ECO:0007669"/>
    <property type="project" value="TreeGrafter"/>
</dbReference>
<gene>
    <name evidence="5" type="ORF">I6H42_06880</name>
</gene>
<protein>
    <submittedName>
        <fullName evidence="5">ABC transporter ATP-binding protein</fullName>
    </submittedName>
</protein>
<dbReference type="InterPro" id="IPR015854">
    <property type="entry name" value="ABC_transpr_LolD-like"/>
</dbReference>
<dbReference type="GO" id="GO:0016887">
    <property type="term" value="F:ATP hydrolysis activity"/>
    <property type="evidence" value="ECO:0007669"/>
    <property type="project" value="InterPro"/>
</dbReference>
<dbReference type="SUPFAM" id="SSF52540">
    <property type="entry name" value="P-loop containing nucleoside triphosphate hydrolases"/>
    <property type="match status" value="1"/>
</dbReference>
<dbReference type="CDD" id="cd03255">
    <property type="entry name" value="ABC_MJ0796_LolCDE_FtsE"/>
    <property type="match status" value="1"/>
</dbReference>
<evidence type="ECO:0000313" key="5">
    <source>
        <dbReference type="EMBL" id="QQC43511.1"/>
    </source>
</evidence>
<dbReference type="Gene3D" id="3.40.50.300">
    <property type="entry name" value="P-loop containing nucleotide triphosphate hydrolases"/>
    <property type="match status" value="1"/>
</dbReference>
<dbReference type="Proteomes" id="UP000595220">
    <property type="component" value="Chromosome"/>
</dbReference>
<dbReference type="PANTHER" id="PTHR24220">
    <property type="entry name" value="IMPORT ATP-BINDING PROTEIN"/>
    <property type="match status" value="1"/>
</dbReference>
<organism evidence="5 6">
    <name type="scientific">Schaalia meyeri</name>
    <dbReference type="NCBI Taxonomy" id="52773"/>
    <lineage>
        <taxon>Bacteria</taxon>
        <taxon>Bacillati</taxon>
        <taxon>Actinomycetota</taxon>
        <taxon>Actinomycetes</taxon>
        <taxon>Actinomycetales</taxon>
        <taxon>Actinomycetaceae</taxon>
        <taxon>Schaalia</taxon>
    </lineage>
</organism>
<evidence type="ECO:0000256" key="1">
    <source>
        <dbReference type="ARBA" id="ARBA00022448"/>
    </source>
</evidence>
<keyword evidence="1" id="KW-0813">Transport</keyword>
<dbReference type="InterPro" id="IPR003593">
    <property type="entry name" value="AAA+_ATPase"/>
</dbReference>
<dbReference type="InterPro" id="IPR003439">
    <property type="entry name" value="ABC_transporter-like_ATP-bd"/>
</dbReference>
<feature type="domain" description="ABC transporter" evidence="4">
    <location>
        <begin position="3"/>
        <end position="222"/>
    </location>
</feature>
<dbReference type="EMBL" id="CP066065">
    <property type="protein sequence ID" value="QQC43511.1"/>
    <property type="molecule type" value="Genomic_DNA"/>
</dbReference>
<sequence>MLIEAKGVTKDFPRARRGNRCFTAVHPLDLGLDAKQLTVITGHSGSGKSTLLNMLAGMLTPTRGTVTVEGADLYAMPDGELARLRNQMIGFVPQGHTALRSLTVSENVLLPSVLYSTGDLPRERAEELLGTVGLLELADARPNELSGGELRRMAIARALLMSPRIVLADEPTAGLDSDNATVVLRLLREVADRGAGVLIVTHEREAQGYADRSFTMEDGRLL</sequence>
<dbReference type="InterPro" id="IPR017871">
    <property type="entry name" value="ABC_transporter-like_CS"/>
</dbReference>
<dbReference type="GO" id="GO:0005524">
    <property type="term" value="F:ATP binding"/>
    <property type="evidence" value="ECO:0007669"/>
    <property type="project" value="UniProtKB-KW"/>
</dbReference>
<keyword evidence="2" id="KW-0547">Nucleotide-binding</keyword>
<accession>A0AAQ0BW38</accession>
<dbReference type="InterPro" id="IPR017911">
    <property type="entry name" value="MacB-like_ATP-bd"/>
</dbReference>
<evidence type="ECO:0000256" key="2">
    <source>
        <dbReference type="ARBA" id="ARBA00022741"/>
    </source>
</evidence>
<dbReference type="GO" id="GO:0022857">
    <property type="term" value="F:transmembrane transporter activity"/>
    <property type="evidence" value="ECO:0007669"/>
    <property type="project" value="TreeGrafter"/>
</dbReference>
<dbReference type="PROSITE" id="PS00211">
    <property type="entry name" value="ABC_TRANSPORTER_1"/>
    <property type="match status" value="1"/>
</dbReference>
<reference evidence="5 6" key="1">
    <citation type="submission" date="2020-12" db="EMBL/GenBank/DDBJ databases">
        <title>FDA dAtabase for Regulatory Grade micrObial Sequences (FDA-ARGOS): Supporting development and validation of Infectious Disease Dx tests.</title>
        <authorList>
            <person name="Sproer C."/>
            <person name="Gronow S."/>
            <person name="Severitt S."/>
            <person name="Schroder I."/>
            <person name="Tallon L."/>
            <person name="Sadzewicz L."/>
            <person name="Zhao X."/>
            <person name="Boylan J."/>
            <person name="Ott S."/>
            <person name="Bowen H."/>
            <person name="Vavikolanu K."/>
            <person name="Mehta A."/>
            <person name="Aluvathingal J."/>
            <person name="Nadendla S."/>
            <person name="Lowell S."/>
            <person name="Myers T."/>
            <person name="Yan Y."/>
            <person name="Sichtig H."/>
        </authorList>
    </citation>
    <scope>NUCLEOTIDE SEQUENCE [LARGE SCALE GENOMIC DNA]</scope>
    <source>
        <strain evidence="5 6">FDAARGOS_985</strain>
    </source>
</reference>
<evidence type="ECO:0000313" key="6">
    <source>
        <dbReference type="Proteomes" id="UP000595220"/>
    </source>
</evidence>
<name>A0AAQ0BW38_9ACTO</name>
<proteinExistence type="predicted"/>
<dbReference type="SMART" id="SM00382">
    <property type="entry name" value="AAA"/>
    <property type="match status" value="1"/>
</dbReference>
<evidence type="ECO:0000256" key="3">
    <source>
        <dbReference type="ARBA" id="ARBA00022840"/>
    </source>
</evidence>
<dbReference type="AlphaFoldDB" id="A0AAQ0BW38"/>